<dbReference type="OrthoDB" id="9759607at2"/>
<dbReference type="PANTHER" id="PTHR44757:SF2">
    <property type="entry name" value="BIOFILM ARCHITECTURE MAINTENANCE PROTEIN MBAA"/>
    <property type="match status" value="1"/>
</dbReference>
<dbReference type="InterPro" id="IPR000160">
    <property type="entry name" value="GGDEF_dom"/>
</dbReference>
<dbReference type="AlphaFoldDB" id="A0A0A2TSI8"/>
<evidence type="ECO:0000313" key="4">
    <source>
        <dbReference type="EMBL" id="KGP72215.1"/>
    </source>
</evidence>
<dbReference type="Pfam" id="PF13188">
    <property type="entry name" value="PAS_8"/>
    <property type="match status" value="1"/>
</dbReference>
<accession>A0A0A2TSI8</accession>
<dbReference type="InterPro" id="IPR000014">
    <property type="entry name" value="PAS"/>
</dbReference>
<protein>
    <recommendedName>
        <fullName evidence="6">Diguanylate cyclase</fullName>
    </recommendedName>
</protein>
<dbReference type="EMBL" id="AVBF01000035">
    <property type="protein sequence ID" value="KGP72215.1"/>
    <property type="molecule type" value="Genomic_DNA"/>
</dbReference>
<dbReference type="CDD" id="cd01949">
    <property type="entry name" value="GGDEF"/>
    <property type="match status" value="1"/>
</dbReference>
<dbReference type="CDD" id="cd00130">
    <property type="entry name" value="PAS"/>
    <property type="match status" value="1"/>
</dbReference>
<organism evidence="4 5">
    <name type="scientific">Pontibacillus yanchengensis Y32</name>
    <dbReference type="NCBI Taxonomy" id="1385514"/>
    <lineage>
        <taxon>Bacteria</taxon>
        <taxon>Bacillati</taxon>
        <taxon>Bacillota</taxon>
        <taxon>Bacilli</taxon>
        <taxon>Bacillales</taxon>
        <taxon>Bacillaceae</taxon>
        <taxon>Pontibacillus</taxon>
    </lineage>
</organism>
<sequence>MPNPSSYQSPLLHKWVLEHIQEAILFVNEKGEVIDQNTSACKLLDVSEQGLLSIDYLFDFETLRNNLEKQLLLQVKDGSKRYFQVKCLKFEEPELLVYCLIFYRISLHEKVKETKMRLYESIQADQEGMVLHDQGTIIDCDESFANMFGYTYHEMLQKSVYELVTQGNQYKLRQQFVDYPEIPYEMQGIRKDGSSIYVEIMAHPYTYDNKTVRGAMIRDITVRMEQRQQIEFMAYYDDLTDLPNRFYFLKTINEAIYSAQKSGEKLAVHFMDIDYFKQINDTMGYVFGDQLLSTCANRLKQLLDEHVFIARMAGDEFLILQRGIQCKEDAEAFATKIINLFKEPIKIDDFELYTSVSIGISHYPEDGNDENELIKHADSAMNVIKQNNRNNYKVFETSISKDFKTMLTMETELRKAIEEQQFELHYQPQKDIGSEKVVGVEALLRWKHPEKGYISPATFIPIAEKTSLILEIGNWVLREACKQNKQWQNQGYTPVVVGVNLSAKQFHQADLVDQVSSILHETGLLACYLELEITESMAMSNEEDIIHTLIGLRELGVHVSIDDFGTGYSSLKYLSRFPVNKLKIDKAFIHENRKQNEAIVKSIIHMSHSLNMKVIAEGVETEEQLHFLQKEKCDEMQGFYYSKPLPATHVTPILQCVK</sequence>
<dbReference type="SMART" id="SM00267">
    <property type="entry name" value="GGDEF"/>
    <property type="match status" value="1"/>
</dbReference>
<keyword evidence="5" id="KW-1185">Reference proteome</keyword>
<dbReference type="Gene3D" id="3.30.450.20">
    <property type="entry name" value="PAS domain"/>
    <property type="match status" value="1"/>
</dbReference>
<dbReference type="SUPFAM" id="SSF55073">
    <property type="entry name" value="Nucleotide cyclase"/>
    <property type="match status" value="1"/>
</dbReference>
<evidence type="ECO:0000259" key="2">
    <source>
        <dbReference type="PROSITE" id="PS50883"/>
    </source>
</evidence>
<dbReference type="SMART" id="SM00052">
    <property type="entry name" value="EAL"/>
    <property type="match status" value="1"/>
</dbReference>
<evidence type="ECO:0000313" key="5">
    <source>
        <dbReference type="Proteomes" id="UP000030147"/>
    </source>
</evidence>
<dbReference type="SMART" id="SM00091">
    <property type="entry name" value="PAS"/>
    <property type="match status" value="2"/>
</dbReference>
<dbReference type="SUPFAM" id="SSF55785">
    <property type="entry name" value="PYP-like sensor domain (PAS domain)"/>
    <property type="match status" value="1"/>
</dbReference>
<gene>
    <name evidence="4" type="ORF">N782_08320</name>
</gene>
<dbReference type="STRING" id="1385514.N782_08320"/>
<feature type="domain" description="EAL" evidence="2">
    <location>
        <begin position="406"/>
        <end position="658"/>
    </location>
</feature>
<dbReference type="PROSITE" id="PS50112">
    <property type="entry name" value="PAS"/>
    <property type="match status" value="1"/>
</dbReference>
<dbReference type="InterPro" id="IPR001633">
    <property type="entry name" value="EAL_dom"/>
</dbReference>
<dbReference type="InterPro" id="IPR035965">
    <property type="entry name" value="PAS-like_dom_sf"/>
</dbReference>
<evidence type="ECO:0000259" key="3">
    <source>
        <dbReference type="PROSITE" id="PS50887"/>
    </source>
</evidence>
<dbReference type="PANTHER" id="PTHR44757">
    <property type="entry name" value="DIGUANYLATE CYCLASE DGCP"/>
    <property type="match status" value="1"/>
</dbReference>
<dbReference type="eggNOG" id="COG5001">
    <property type="taxonomic scope" value="Bacteria"/>
</dbReference>
<dbReference type="NCBIfam" id="TIGR00229">
    <property type="entry name" value="sensory_box"/>
    <property type="match status" value="1"/>
</dbReference>
<dbReference type="NCBIfam" id="TIGR00254">
    <property type="entry name" value="GGDEF"/>
    <property type="match status" value="1"/>
</dbReference>
<dbReference type="Proteomes" id="UP000030147">
    <property type="component" value="Unassembled WGS sequence"/>
</dbReference>
<dbReference type="CDD" id="cd01948">
    <property type="entry name" value="EAL"/>
    <property type="match status" value="1"/>
</dbReference>
<dbReference type="InterPro" id="IPR035919">
    <property type="entry name" value="EAL_sf"/>
</dbReference>
<dbReference type="InterPro" id="IPR043128">
    <property type="entry name" value="Rev_trsase/Diguanyl_cyclase"/>
</dbReference>
<dbReference type="RefSeq" id="WP_052111329.1">
    <property type="nucleotide sequence ID" value="NZ_AVBF01000035.1"/>
</dbReference>
<dbReference type="Gene3D" id="3.20.20.450">
    <property type="entry name" value="EAL domain"/>
    <property type="match status" value="1"/>
</dbReference>
<dbReference type="SUPFAM" id="SSF141868">
    <property type="entry name" value="EAL domain-like"/>
    <property type="match status" value="1"/>
</dbReference>
<evidence type="ECO:0000259" key="1">
    <source>
        <dbReference type="PROSITE" id="PS50112"/>
    </source>
</evidence>
<evidence type="ECO:0008006" key="6">
    <source>
        <dbReference type="Google" id="ProtNLM"/>
    </source>
</evidence>
<name>A0A0A2TSI8_9BACI</name>
<dbReference type="FunFam" id="3.20.20.450:FF:000001">
    <property type="entry name" value="Cyclic di-GMP phosphodiesterase yahA"/>
    <property type="match status" value="1"/>
</dbReference>
<comment type="caution">
    <text evidence="4">The sequence shown here is derived from an EMBL/GenBank/DDBJ whole genome shotgun (WGS) entry which is preliminary data.</text>
</comment>
<dbReference type="PROSITE" id="PS50883">
    <property type="entry name" value="EAL"/>
    <property type="match status" value="1"/>
</dbReference>
<dbReference type="Gene3D" id="3.30.70.270">
    <property type="match status" value="1"/>
</dbReference>
<dbReference type="InterPro" id="IPR029787">
    <property type="entry name" value="Nucleotide_cyclase"/>
</dbReference>
<dbReference type="InterPro" id="IPR052155">
    <property type="entry name" value="Biofilm_reg_signaling"/>
</dbReference>
<dbReference type="Pfam" id="PF00563">
    <property type="entry name" value="EAL"/>
    <property type="match status" value="1"/>
</dbReference>
<reference evidence="4 5" key="1">
    <citation type="journal article" date="2015" name="Stand. Genomic Sci.">
        <title>High quality draft genome sequence of the moderately halophilic bacterium Pontibacillus yanchengensis Y32(T) and comparison among Pontibacillus genomes.</title>
        <authorList>
            <person name="Huang J."/>
            <person name="Qiao Z.X."/>
            <person name="Tang J.W."/>
            <person name="Wang G."/>
        </authorList>
    </citation>
    <scope>NUCLEOTIDE SEQUENCE [LARGE SCALE GENOMIC DNA]</scope>
    <source>
        <strain evidence="4 5">Y32</strain>
    </source>
</reference>
<dbReference type="Pfam" id="PF13426">
    <property type="entry name" value="PAS_9"/>
    <property type="match status" value="1"/>
</dbReference>
<proteinExistence type="predicted"/>
<dbReference type="Pfam" id="PF00990">
    <property type="entry name" value="GGDEF"/>
    <property type="match status" value="1"/>
</dbReference>
<dbReference type="PROSITE" id="PS50887">
    <property type="entry name" value="GGDEF"/>
    <property type="match status" value="1"/>
</dbReference>
<feature type="domain" description="GGDEF" evidence="3">
    <location>
        <begin position="264"/>
        <end position="397"/>
    </location>
</feature>
<feature type="domain" description="PAS" evidence="1">
    <location>
        <begin position="129"/>
        <end position="176"/>
    </location>
</feature>